<dbReference type="Pfam" id="PF23122">
    <property type="entry name" value="C2_ITFG1"/>
    <property type="match status" value="1"/>
</dbReference>
<evidence type="ECO:0000259" key="8">
    <source>
        <dbReference type="Pfam" id="PF23122"/>
    </source>
</evidence>
<comment type="similarity">
    <text evidence="2">Belongs to the TIP family.</text>
</comment>
<evidence type="ECO:0000256" key="7">
    <source>
        <dbReference type="SAM" id="Phobius"/>
    </source>
</evidence>
<dbReference type="OMA" id="FQGETIM"/>
<dbReference type="FunCoup" id="A0A077ZVJ6">
    <property type="interactions" value="35"/>
</dbReference>
<dbReference type="PANTHER" id="PTHR13412">
    <property type="entry name" value="T-CELL IMMUNOMODULATORY PROTEIN HOMOLOG"/>
    <property type="match status" value="1"/>
</dbReference>
<name>A0A077ZVJ6_STYLE</name>
<dbReference type="InterPro" id="IPR057089">
    <property type="entry name" value="C2_TIP"/>
</dbReference>
<dbReference type="OrthoDB" id="10022113at2759"/>
<evidence type="ECO:0000256" key="2">
    <source>
        <dbReference type="ARBA" id="ARBA00006496"/>
    </source>
</evidence>
<reference evidence="9 10" key="1">
    <citation type="submission" date="2014-06" db="EMBL/GenBank/DDBJ databases">
        <authorList>
            <person name="Swart Estienne"/>
        </authorList>
    </citation>
    <scope>NUCLEOTIDE SEQUENCE [LARGE SCALE GENOMIC DNA]</scope>
    <source>
        <strain evidence="9 10">130c</strain>
    </source>
</reference>
<keyword evidence="3 7" id="KW-0812">Transmembrane</keyword>
<dbReference type="EMBL" id="CCKQ01002777">
    <property type="protein sequence ID" value="CDW73884.1"/>
    <property type="molecule type" value="Genomic_DNA"/>
</dbReference>
<evidence type="ECO:0000256" key="4">
    <source>
        <dbReference type="ARBA" id="ARBA00022989"/>
    </source>
</evidence>
<feature type="domain" description="T-cell immunomodulatory protein TIP C2" evidence="8">
    <location>
        <begin position="560"/>
        <end position="647"/>
    </location>
</feature>
<accession>A0A077ZVJ6</accession>
<keyword evidence="4 7" id="KW-1133">Transmembrane helix</keyword>
<dbReference type="AlphaFoldDB" id="A0A077ZVJ6"/>
<dbReference type="InterPro" id="IPR028994">
    <property type="entry name" value="Integrin_alpha_N"/>
</dbReference>
<evidence type="ECO:0000256" key="3">
    <source>
        <dbReference type="ARBA" id="ARBA00022692"/>
    </source>
</evidence>
<gene>
    <name evidence="9" type="primary">Contig8942.g9560</name>
    <name evidence="9" type="ORF">STYLEM_2873</name>
</gene>
<keyword evidence="6" id="KW-0325">Glycoprotein</keyword>
<sequence>MRKQSQTQLLLIGTIILSSLSVIIAKSTVQVSKEQNQILRLDNFNKELFWEEPDEGLYEVDVGLRAAEGETGSHLQAFADINNDRYTDIITINEAKTVFTVHLYEPAKKMFVYQKSFKPSDCQKITNIAVGRSVDRIRLFITCQTSSISSQSTSTSNHGTVIKLFDKYGKYVDFEEQKMQIPIESGSQPFIADLNGDYLEDIIYTDVNHDIKVAFQKRNPAELFVTDFDQALLVTDETEGCLQKKNVKRKLSVPHSTSLIDFDGDCLSDLFITVTEVNSGKSFYEIYIRREKELQDDLNQDDPQNISANQTQLDSSLRGMNTFCLVSREEIPSSTNNLFHFADVDRDAMIDMLFVTKNDLSLHVYHNKLQNLQNTLNQQGQSGLGQNFKQVCADTNRPINKIKDIFQSFSQIEEKYVVKQLISKDSNAVDMYSDDEQSMPGRLYIGDVTSDGFPDILITMKYINGTTKSHILVNSPCDSMCTPKAAKAKRRTFNLQYNQYQNLLDQFDKVRYAVFFDLNENSMMDIILVKGEKSEISAIYNNFAKDAFFLKSRVISDESIGNTLHSASFRCILTDLDEQKFISMTGQSGQTAFQALQMPFAQIGIGRSNNFIEQFTVAVPTNGTRVMKRWTPIIPKSVLFVMVKNDDQLTIPSSDLWGLDVLVKPNEKMILILLVDAVFLLILGLIIIILHLLEKAKDRKEAKSFDYF</sequence>
<keyword evidence="10" id="KW-1185">Reference proteome</keyword>
<dbReference type="InParanoid" id="A0A077ZVJ6"/>
<evidence type="ECO:0000256" key="1">
    <source>
        <dbReference type="ARBA" id="ARBA00004479"/>
    </source>
</evidence>
<protein>
    <recommendedName>
        <fullName evidence="8">T-cell immunomodulatory protein TIP C2 domain-containing protein</fullName>
    </recommendedName>
</protein>
<dbReference type="Proteomes" id="UP000039865">
    <property type="component" value="Unassembled WGS sequence"/>
</dbReference>
<keyword evidence="5 7" id="KW-0472">Membrane</keyword>
<evidence type="ECO:0000256" key="5">
    <source>
        <dbReference type="ARBA" id="ARBA00023136"/>
    </source>
</evidence>
<proteinExistence type="inferred from homology"/>
<feature type="transmembrane region" description="Helical" evidence="7">
    <location>
        <begin position="669"/>
        <end position="693"/>
    </location>
</feature>
<comment type="subcellular location">
    <subcellularLocation>
        <location evidence="1">Membrane</location>
        <topology evidence="1">Single-pass type I membrane protein</topology>
    </subcellularLocation>
</comment>
<dbReference type="GO" id="GO:0005886">
    <property type="term" value="C:plasma membrane"/>
    <property type="evidence" value="ECO:0007669"/>
    <property type="project" value="TreeGrafter"/>
</dbReference>
<evidence type="ECO:0000313" key="10">
    <source>
        <dbReference type="Proteomes" id="UP000039865"/>
    </source>
</evidence>
<dbReference type="InterPro" id="IPR024881">
    <property type="entry name" value="Tip"/>
</dbReference>
<organism evidence="9 10">
    <name type="scientific">Stylonychia lemnae</name>
    <name type="common">Ciliate</name>
    <dbReference type="NCBI Taxonomy" id="5949"/>
    <lineage>
        <taxon>Eukaryota</taxon>
        <taxon>Sar</taxon>
        <taxon>Alveolata</taxon>
        <taxon>Ciliophora</taxon>
        <taxon>Intramacronucleata</taxon>
        <taxon>Spirotrichea</taxon>
        <taxon>Stichotrichia</taxon>
        <taxon>Sporadotrichida</taxon>
        <taxon>Oxytrichidae</taxon>
        <taxon>Stylonychinae</taxon>
        <taxon>Stylonychia</taxon>
    </lineage>
</organism>
<dbReference type="SUPFAM" id="SSF69318">
    <property type="entry name" value="Integrin alpha N-terminal domain"/>
    <property type="match status" value="1"/>
</dbReference>
<dbReference type="PANTHER" id="PTHR13412:SF0">
    <property type="entry name" value="T-CELL IMMUNOMODULATORY PROTEIN"/>
    <property type="match status" value="1"/>
</dbReference>
<evidence type="ECO:0000256" key="6">
    <source>
        <dbReference type="ARBA" id="ARBA00023180"/>
    </source>
</evidence>
<evidence type="ECO:0000313" key="9">
    <source>
        <dbReference type="EMBL" id="CDW73884.1"/>
    </source>
</evidence>